<organism evidence="9 10">
    <name type="scientific">Desulforamulus ruminis (strain ATCC 23193 / DSM 2154 / NCIMB 8452 / DL)</name>
    <name type="common">Desulfotomaculum ruminis</name>
    <dbReference type="NCBI Taxonomy" id="696281"/>
    <lineage>
        <taxon>Bacteria</taxon>
        <taxon>Bacillati</taxon>
        <taxon>Bacillota</taxon>
        <taxon>Clostridia</taxon>
        <taxon>Eubacteriales</taxon>
        <taxon>Peptococcaceae</taxon>
        <taxon>Desulforamulus</taxon>
    </lineage>
</organism>
<dbReference type="KEGG" id="dru:Desru_3624"/>
<keyword evidence="9" id="KW-0012">Acyltransferase</keyword>
<feature type="transmembrane region" description="Helical" evidence="7">
    <location>
        <begin position="336"/>
        <end position="358"/>
    </location>
</feature>
<evidence type="ECO:0000256" key="1">
    <source>
        <dbReference type="ARBA" id="ARBA00004651"/>
    </source>
</evidence>
<feature type="transmembrane region" description="Helical" evidence="7">
    <location>
        <begin position="170"/>
        <end position="187"/>
    </location>
</feature>
<feature type="transmembrane region" description="Helical" evidence="7">
    <location>
        <begin position="136"/>
        <end position="158"/>
    </location>
</feature>
<keyword evidence="6 7" id="KW-0472">Membrane</keyword>
<feature type="transmembrane region" description="Helical" evidence="7">
    <location>
        <begin position="207"/>
        <end position="224"/>
    </location>
</feature>
<dbReference type="RefSeq" id="WP_013843572.1">
    <property type="nucleotide sequence ID" value="NC_015589.1"/>
</dbReference>
<evidence type="ECO:0000313" key="9">
    <source>
        <dbReference type="EMBL" id="AEG61826.1"/>
    </source>
</evidence>
<dbReference type="GO" id="GO:0005886">
    <property type="term" value="C:plasma membrane"/>
    <property type="evidence" value="ECO:0007669"/>
    <property type="project" value="UniProtKB-SubCell"/>
</dbReference>
<name>F6DND5_DESRL</name>
<comment type="similarity">
    <text evidence="2">Belongs to the acyltransferase 3 family.</text>
</comment>
<keyword evidence="3" id="KW-1003">Cell membrane</keyword>
<accession>F6DND5</accession>
<dbReference type="GO" id="GO:0009246">
    <property type="term" value="P:enterobacterial common antigen biosynthetic process"/>
    <property type="evidence" value="ECO:0007669"/>
    <property type="project" value="TreeGrafter"/>
</dbReference>
<evidence type="ECO:0000256" key="2">
    <source>
        <dbReference type="ARBA" id="ARBA00007400"/>
    </source>
</evidence>
<feature type="transmembrane region" description="Helical" evidence="7">
    <location>
        <begin position="273"/>
        <end position="293"/>
    </location>
</feature>
<keyword evidence="10" id="KW-1185">Reference proteome</keyword>
<sequence length="370" mass="42782">MSGATKRKEKIQELDLLRALAALSVIIIHVTAAPLVLGERGTLYHYGMTLANQFARFSIPAFIFVTGLALFYNYTDFKSTQWQKYFKKRVVFVLLPYIFWSAGYFFIKQYFGPKDQSLPEILSQFGMALLRGDSYYHLYFVVLVFQFYLLFPLLLPLFQRARRVMGRLTLLLFALYFAYICLSFYNIKPWDSTVLQFLFRHQGKLFVTWSGFFILGAFCAFRLARVKEFLDRWIWPLTLGAGLLLLTMVWEFYARTADPAVDAAYAATSLRPLGLLFTVVTLFAILALARRFVSGHSPLARITTFFSDHSYGIYLAHPLVLTFLELLESRWALGYSWWVIALNLILCLTGSTLITFVLSRYPWTRPLVGR</sequence>
<evidence type="ECO:0000256" key="6">
    <source>
        <dbReference type="ARBA" id="ARBA00023136"/>
    </source>
</evidence>
<protein>
    <submittedName>
        <fullName evidence="9">Acyltransferase 3</fullName>
    </submittedName>
</protein>
<evidence type="ECO:0000256" key="4">
    <source>
        <dbReference type="ARBA" id="ARBA00022692"/>
    </source>
</evidence>
<evidence type="ECO:0000256" key="3">
    <source>
        <dbReference type="ARBA" id="ARBA00022475"/>
    </source>
</evidence>
<evidence type="ECO:0000256" key="5">
    <source>
        <dbReference type="ARBA" id="ARBA00022989"/>
    </source>
</evidence>
<keyword evidence="4 7" id="KW-0812">Transmembrane</keyword>
<feature type="transmembrane region" description="Helical" evidence="7">
    <location>
        <begin position="89"/>
        <end position="107"/>
    </location>
</feature>
<reference evidence="9 10" key="2">
    <citation type="journal article" date="2012" name="Stand. Genomic Sci.">
        <title>Complete genome sequence of the sulfate-reducing firmicute Desulfotomaculum ruminis type strain (DL(T)).</title>
        <authorList>
            <person name="Spring S."/>
            <person name="Visser M."/>
            <person name="Lu M."/>
            <person name="Copeland A."/>
            <person name="Lapidus A."/>
            <person name="Lucas S."/>
            <person name="Cheng J.F."/>
            <person name="Han C."/>
            <person name="Tapia R."/>
            <person name="Goodwin L.A."/>
            <person name="Pitluck S."/>
            <person name="Ivanova N."/>
            <person name="Land M."/>
            <person name="Hauser L."/>
            <person name="Larimer F."/>
            <person name="Rohde M."/>
            <person name="Goker M."/>
            <person name="Detter J.C."/>
            <person name="Kyrpides N.C."/>
            <person name="Woyke T."/>
            <person name="Schaap P.J."/>
            <person name="Plugge C.M."/>
            <person name="Muyzer G."/>
            <person name="Kuever J."/>
            <person name="Pereira I.A."/>
            <person name="Parshina S.N."/>
            <person name="Bernier-Latmani R."/>
            <person name="Stams A.J."/>
            <person name="Klenk H.P."/>
        </authorList>
    </citation>
    <scope>NUCLEOTIDE SEQUENCE [LARGE SCALE GENOMIC DNA]</scope>
    <source>
        <strain evidence="10">ATCC 23193 / DSM 2154 / NCIB 8452 / DL</strain>
    </source>
</reference>
<evidence type="ECO:0000256" key="7">
    <source>
        <dbReference type="SAM" id="Phobius"/>
    </source>
</evidence>
<keyword evidence="9" id="KW-0808">Transferase</keyword>
<feature type="transmembrane region" description="Helical" evidence="7">
    <location>
        <begin position="57"/>
        <end position="77"/>
    </location>
</feature>
<feature type="transmembrane region" description="Helical" evidence="7">
    <location>
        <begin position="305"/>
        <end position="324"/>
    </location>
</feature>
<dbReference type="GO" id="GO:0016413">
    <property type="term" value="F:O-acetyltransferase activity"/>
    <property type="evidence" value="ECO:0007669"/>
    <property type="project" value="TreeGrafter"/>
</dbReference>
<dbReference type="PANTHER" id="PTHR40074:SF2">
    <property type="entry name" value="O-ACETYLTRANSFERASE WECH"/>
    <property type="match status" value="1"/>
</dbReference>
<feature type="transmembrane region" description="Helical" evidence="7">
    <location>
        <begin position="16"/>
        <end position="37"/>
    </location>
</feature>
<dbReference type="Proteomes" id="UP000009234">
    <property type="component" value="Chromosome"/>
</dbReference>
<dbReference type="PANTHER" id="PTHR40074">
    <property type="entry name" value="O-ACETYLTRANSFERASE WECH"/>
    <property type="match status" value="1"/>
</dbReference>
<proteinExistence type="inferred from homology"/>
<dbReference type="HOGENOM" id="CLU_047714_1_3_9"/>
<feature type="domain" description="Acyltransferase 3" evidence="8">
    <location>
        <begin position="12"/>
        <end position="354"/>
    </location>
</feature>
<evidence type="ECO:0000259" key="8">
    <source>
        <dbReference type="Pfam" id="PF01757"/>
    </source>
</evidence>
<dbReference type="EMBL" id="CP002780">
    <property type="protein sequence ID" value="AEG61826.1"/>
    <property type="molecule type" value="Genomic_DNA"/>
</dbReference>
<dbReference type="Pfam" id="PF01757">
    <property type="entry name" value="Acyl_transf_3"/>
    <property type="match status" value="1"/>
</dbReference>
<gene>
    <name evidence="9" type="ordered locus">Desru_3624</name>
</gene>
<keyword evidence="5 7" id="KW-1133">Transmembrane helix</keyword>
<reference evidence="10" key="1">
    <citation type="submission" date="2011-05" db="EMBL/GenBank/DDBJ databases">
        <title>Complete sequence of Desulfotomaculum ruminis DSM 2154.</title>
        <authorList>
            <person name="Lucas S."/>
            <person name="Copeland A."/>
            <person name="Lapidus A."/>
            <person name="Cheng J.-F."/>
            <person name="Goodwin L."/>
            <person name="Pitluck S."/>
            <person name="Lu M."/>
            <person name="Detter J.C."/>
            <person name="Han C."/>
            <person name="Tapia R."/>
            <person name="Land M."/>
            <person name="Hauser L."/>
            <person name="Kyrpides N."/>
            <person name="Ivanova N."/>
            <person name="Mikhailova N."/>
            <person name="Pagani I."/>
            <person name="Stams A.J.M."/>
            <person name="Plugge C.M."/>
            <person name="Muyzer G."/>
            <person name="Kuever J."/>
            <person name="Parshina S.N."/>
            <person name="Ivanova A.E."/>
            <person name="Nazina T.N."/>
            <person name="Brambilla E."/>
            <person name="Spring S."/>
            <person name="Klenk H.-P."/>
            <person name="Woyke T."/>
        </authorList>
    </citation>
    <scope>NUCLEOTIDE SEQUENCE [LARGE SCALE GENOMIC DNA]</scope>
    <source>
        <strain evidence="10">ATCC 23193 / DSM 2154 / NCIB 8452 / DL</strain>
    </source>
</reference>
<comment type="subcellular location">
    <subcellularLocation>
        <location evidence="1">Cell membrane</location>
        <topology evidence="1">Multi-pass membrane protein</topology>
    </subcellularLocation>
</comment>
<dbReference type="InterPro" id="IPR002656">
    <property type="entry name" value="Acyl_transf_3_dom"/>
</dbReference>
<dbReference type="STRING" id="696281.Desru_3624"/>
<feature type="transmembrane region" description="Helical" evidence="7">
    <location>
        <begin position="233"/>
        <end position="253"/>
    </location>
</feature>
<evidence type="ECO:0000313" key="10">
    <source>
        <dbReference type="Proteomes" id="UP000009234"/>
    </source>
</evidence>
<dbReference type="eggNOG" id="COG1835">
    <property type="taxonomic scope" value="Bacteria"/>
</dbReference>
<dbReference type="OrthoDB" id="569695at2"/>
<dbReference type="AlphaFoldDB" id="F6DND5"/>